<protein>
    <recommendedName>
        <fullName evidence="2">Response regulatory domain-containing protein</fullName>
    </recommendedName>
</protein>
<evidence type="ECO:0008006" key="2">
    <source>
        <dbReference type="Google" id="ProtNLM"/>
    </source>
</evidence>
<accession>A0A0F9RHQ1</accession>
<comment type="caution">
    <text evidence="1">The sequence shown here is derived from an EMBL/GenBank/DDBJ whole genome shotgun (WGS) entry which is preliminary data.</text>
</comment>
<dbReference type="EMBL" id="LAZR01003581">
    <property type="protein sequence ID" value="KKN16778.1"/>
    <property type="molecule type" value="Genomic_DNA"/>
</dbReference>
<sequence length="53" mass="6289">MKKEITVFISEDTKTSKEIIKKYLFEKRITYANILPAEKRDEVVEAIEKLEDN</sequence>
<reference evidence="1" key="1">
    <citation type="journal article" date="2015" name="Nature">
        <title>Complex archaea that bridge the gap between prokaryotes and eukaryotes.</title>
        <authorList>
            <person name="Spang A."/>
            <person name="Saw J.H."/>
            <person name="Jorgensen S.L."/>
            <person name="Zaremba-Niedzwiedzka K."/>
            <person name="Martijn J."/>
            <person name="Lind A.E."/>
            <person name="van Eijk R."/>
            <person name="Schleper C."/>
            <person name="Guy L."/>
            <person name="Ettema T.J."/>
        </authorList>
    </citation>
    <scope>NUCLEOTIDE SEQUENCE</scope>
</reference>
<dbReference type="AlphaFoldDB" id="A0A0F9RHQ1"/>
<gene>
    <name evidence="1" type="ORF">LCGC14_0972400</name>
</gene>
<evidence type="ECO:0000313" key="1">
    <source>
        <dbReference type="EMBL" id="KKN16778.1"/>
    </source>
</evidence>
<proteinExistence type="predicted"/>
<name>A0A0F9RHQ1_9ZZZZ</name>
<organism evidence="1">
    <name type="scientific">marine sediment metagenome</name>
    <dbReference type="NCBI Taxonomy" id="412755"/>
    <lineage>
        <taxon>unclassified sequences</taxon>
        <taxon>metagenomes</taxon>
        <taxon>ecological metagenomes</taxon>
    </lineage>
</organism>